<evidence type="ECO:0008006" key="3">
    <source>
        <dbReference type="Google" id="ProtNLM"/>
    </source>
</evidence>
<keyword evidence="2" id="KW-1185">Reference proteome</keyword>
<reference evidence="2" key="1">
    <citation type="journal article" date="2017" name="Nat. Ecol. Evol.">
        <title>Genome expansion and lineage-specific genetic innovations in the forest pathogenic fungi Armillaria.</title>
        <authorList>
            <person name="Sipos G."/>
            <person name="Prasanna A.N."/>
            <person name="Walter M.C."/>
            <person name="O'Connor E."/>
            <person name="Balint B."/>
            <person name="Krizsan K."/>
            <person name="Kiss B."/>
            <person name="Hess J."/>
            <person name="Varga T."/>
            <person name="Slot J."/>
            <person name="Riley R."/>
            <person name="Boka B."/>
            <person name="Rigling D."/>
            <person name="Barry K."/>
            <person name="Lee J."/>
            <person name="Mihaltcheva S."/>
            <person name="LaButti K."/>
            <person name="Lipzen A."/>
            <person name="Waldron R."/>
            <person name="Moloney N.M."/>
            <person name="Sperisen C."/>
            <person name="Kredics L."/>
            <person name="Vagvoelgyi C."/>
            <person name="Patrignani A."/>
            <person name="Fitzpatrick D."/>
            <person name="Nagy I."/>
            <person name="Doyle S."/>
            <person name="Anderson J.B."/>
            <person name="Grigoriev I.V."/>
            <person name="Gueldener U."/>
            <person name="Muensterkoetter M."/>
            <person name="Nagy L.G."/>
        </authorList>
    </citation>
    <scope>NUCLEOTIDE SEQUENCE [LARGE SCALE GENOMIC DNA]</scope>
    <source>
        <strain evidence="2">28-4</strain>
    </source>
</reference>
<dbReference type="AlphaFoldDB" id="A0A2H3C541"/>
<protein>
    <recommendedName>
        <fullName evidence="3">F-box domain-containing protein</fullName>
    </recommendedName>
</protein>
<accession>A0A2H3C541</accession>
<name>A0A2H3C541_9AGAR</name>
<gene>
    <name evidence="1" type="ORF">ARMSODRAFT_947076</name>
</gene>
<proteinExistence type="predicted"/>
<organism evidence="1 2">
    <name type="scientific">Armillaria solidipes</name>
    <dbReference type="NCBI Taxonomy" id="1076256"/>
    <lineage>
        <taxon>Eukaryota</taxon>
        <taxon>Fungi</taxon>
        <taxon>Dikarya</taxon>
        <taxon>Basidiomycota</taxon>
        <taxon>Agaricomycotina</taxon>
        <taxon>Agaricomycetes</taxon>
        <taxon>Agaricomycetidae</taxon>
        <taxon>Agaricales</taxon>
        <taxon>Marasmiineae</taxon>
        <taxon>Physalacriaceae</taxon>
        <taxon>Armillaria</taxon>
    </lineage>
</organism>
<dbReference type="EMBL" id="KZ293415">
    <property type="protein sequence ID" value="PBK78199.1"/>
    <property type="molecule type" value="Genomic_DNA"/>
</dbReference>
<evidence type="ECO:0000313" key="2">
    <source>
        <dbReference type="Proteomes" id="UP000218334"/>
    </source>
</evidence>
<dbReference type="Proteomes" id="UP000218334">
    <property type="component" value="Unassembled WGS sequence"/>
</dbReference>
<evidence type="ECO:0000313" key="1">
    <source>
        <dbReference type="EMBL" id="PBK78199.1"/>
    </source>
</evidence>
<sequence length="403" mass="45209">MSSVGIIPQELVDSIIDEIPVEDSDTLRTCTLVNHSFFPRSHKRLFSTVVLRSCSYKHANASIDPYRRFMRFVSRYAHYASLVKDIQLHDVYLPVSGSWFTQDDTIIPQILSHLPHLESISISSFNSCLSFPIMSALRNLFASPKLRSISFSKVLFYSPSYPLLSLFSRASGPKTIHIHGGVSYGTHDESPPPSRNHISCQVDSLSIKMYPAAAADFIDCLLSRRSTVDVSSLRKLHIWTTWMKHAAIFNQLLAATRSTLEELVIHTSNSSSRQLDISHVPRIQCFVMCLMSNFPPPLTALARLFGRPSERCLMEEVDLYLLVKPDMLLQFPSSDGEALDDILVSVRRRVNIYVTVESSDVNGKTKYEQASVKKVIESLPGLHAKGILTVEASSTTVQDDAFR</sequence>